<name>D5EI91_CORAD</name>
<feature type="domain" description="Protein kinase" evidence="6">
    <location>
        <begin position="46"/>
        <end position="303"/>
    </location>
</feature>
<keyword evidence="4" id="KW-0067">ATP-binding</keyword>
<dbReference type="STRING" id="583355.Caka_3118"/>
<dbReference type="SMART" id="SM00220">
    <property type="entry name" value="S_TKc"/>
    <property type="match status" value="1"/>
</dbReference>
<dbReference type="CDD" id="cd14014">
    <property type="entry name" value="STKc_PknB_like"/>
    <property type="match status" value="1"/>
</dbReference>
<keyword evidence="2" id="KW-0547">Nucleotide-binding</keyword>
<dbReference type="PANTHER" id="PTHR43289">
    <property type="entry name" value="MITOGEN-ACTIVATED PROTEIN KINASE KINASE KINASE 20-RELATED"/>
    <property type="match status" value="1"/>
</dbReference>
<dbReference type="InterPro" id="IPR000719">
    <property type="entry name" value="Prot_kinase_dom"/>
</dbReference>
<feature type="region of interest" description="Disordered" evidence="5">
    <location>
        <begin position="198"/>
        <end position="223"/>
    </location>
</feature>
<evidence type="ECO:0000259" key="6">
    <source>
        <dbReference type="PROSITE" id="PS50011"/>
    </source>
</evidence>
<dbReference type="EMBL" id="CP001998">
    <property type="protein sequence ID" value="ADE56131.1"/>
    <property type="molecule type" value="Genomic_DNA"/>
</dbReference>
<evidence type="ECO:0000256" key="2">
    <source>
        <dbReference type="ARBA" id="ARBA00022741"/>
    </source>
</evidence>
<evidence type="ECO:0000256" key="1">
    <source>
        <dbReference type="ARBA" id="ARBA00022679"/>
    </source>
</evidence>
<keyword evidence="1" id="KW-0808">Transferase</keyword>
<evidence type="ECO:0000256" key="4">
    <source>
        <dbReference type="ARBA" id="ARBA00022840"/>
    </source>
</evidence>
<dbReference type="KEGG" id="caa:Caka_3118"/>
<reference evidence="7 8" key="1">
    <citation type="journal article" date="2010" name="Stand. Genomic Sci.">
        <title>Complete genome sequence of Coraliomargarita akajimensis type strain (04OKA010-24).</title>
        <authorList>
            <person name="Mavromatis K."/>
            <person name="Abt B."/>
            <person name="Brambilla E."/>
            <person name="Lapidus A."/>
            <person name="Copeland A."/>
            <person name="Deshpande S."/>
            <person name="Nolan M."/>
            <person name="Lucas S."/>
            <person name="Tice H."/>
            <person name="Cheng J.F."/>
            <person name="Han C."/>
            <person name="Detter J.C."/>
            <person name="Woyke T."/>
            <person name="Goodwin L."/>
            <person name="Pitluck S."/>
            <person name="Held B."/>
            <person name="Brettin T."/>
            <person name="Tapia R."/>
            <person name="Ivanova N."/>
            <person name="Mikhailova N."/>
            <person name="Pati A."/>
            <person name="Liolios K."/>
            <person name="Chen A."/>
            <person name="Palaniappan K."/>
            <person name="Land M."/>
            <person name="Hauser L."/>
            <person name="Chang Y.J."/>
            <person name="Jeffries C.D."/>
            <person name="Rohde M."/>
            <person name="Goker M."/>
            <person name="Bristow J."/>
            <person name="Eisen J.A."/>
            <person name="Markowitz V."/>
            <person name="Hugenholtz P."/>
            <person name="Klenk H.P."/>
            <person name="Kyrpides N.C."/>
        </authorList>
    </citation>
    <scope>NUCLEOTIDE SEQUENCE [LARGE SCALE GENOMIC DNA]</scope>
    <source>
        <strain evidence="8">DSM 45221 / IAM 15411 / JCM 23193 / KCTC 12865</strain>
    </source>
</reference>
<evidence type="ECO:0000313" key="7">
    <source>
        <dbReference type="EMBL" id="ADE56131.1"/>
    </source>
</evidence>
<evidence type="ECO:0000256" key="5">
    <source>
        <dbReference type="SAM" id="MobiDB-lite"/>
    </source>
</evidence>
<gene>
    <name evidence="7" type="ordered locus">Caka_3118</name>
</gene>
<dbReference type="Gene3D" id="3.30.200.20">
    <property type="entry name" value="Phosphorylase Kinase, domain 1"/>
    <property type="match status" value="1"/>
</dbReference>
<organism evidence="7 8">
    <name type="scientific">Coraliomargarita akajimensis (strain DSM 45221 / IAM 15411 / JCM 23193 / KCTC 12865 / 04OKA010-24)</name>
    <dbReference type="NCBI Taxonomy" id="583355"/>
    <lineage>
        <taxon>Bacteria</taxon>
        <taxon>Pseudomonadati</taxon>
        <taxon>Verrucomicrobiota</taxon>
        <taxon>Opitutia</taxon>
        <taxon>Puniceicoccales</taxon>
        <taxon>Coraliomargaritaceae</taxon>
        <taxon>Coraliomargarita</taxon>
    </lineage>
</organism>
<dbReference type="GO" id="GO:0004674">
    <property type="term" value="F:protein serine/threonine kinase activity"/>
    <property type="evidence" value="ECO:0007669"/>
    <property type="project" value="UniProtKB-KW"/>
</dbReference>
<proteinExistence type="predicted"/>
<dbReference type="Gene3D" id="1.10.510.10">
    <property type="entry name" value="Transferase(Phosphotransferase) domain 1"/>
    <property type="match status" value="1"/>
</dbReference>
<protein>
    <submittedName>
        <fullName evidence="7">Serine/threonine protein kinase</fullName>
    </submittedName>
</protein>
<dbReference type="HOGENOM" id="CLU_420177_0_0_0"/>
<dbReference type="SUPFAM" id="SSF56112">
    <property type="entry name" value="Protein kinase-like (PK-like)"/>
    <property type="match status" value="1"/>
</dbReference>
<dbReference type="RefSeq" id="WP_013044847.1">
    <property type="nucleotide sequence ID" value="NC_014008.1"/>
</dbReference>
<dbReference type="OrthoDB" id="175560at2"/>
<dbReference type="PROSITE" id="PS50011">
    <property type="entry name" value="PROTEIN_KINASE_DOM"/>
    <property type="match status" value="1"/>
</dbReference>
<dbReference type="AlphaFoldDB" id="D5EI91"/>
<keyword evidence="3 7" id="KW-0418">Kinase</keyword>
<dbReference type="Pfam" id="PF00069">
    <property type="entry name" value="Pkinase"/>
    <property type="match status" value="1"/>
</dbReference>
<dbReference type="PANTHER" id="PTHR43289:SF6">
    <property type="entry name" value="SERINE_THREONINE-PROTEIN KINASE NEKL-3"/>
    <property type="match status" value="1"/>
</dbReference>
<dbReference type="GO" id="GO:0005524">
    <property type="term" value="F:ATP binding"/>
    <property type="evidence" value="ECO:0007669"/>
    <property type="project" value="UniProtKB-KW"/>
</dbReference>
<dbReference type="InterPro" id="IPR011009">
    <property type="entry name" value="Kinase-like_dom_sf"/>
</dbReference>
<sequence>MSSSEDRNQYDQRLAELYLEATELDENGLQSLCPNYSTLKAIDDKYKIGERIGRGGMKEVYLAFDRTTNRRVALAKLRPDRGPDDYETFIAEARLIASLSHPNIIKVHELGVMPNGHPYYTMDLKTGRTFKEYVRKHTLEESLKAFAKACDAIAYAHSKNIIHLDLKPPNLQCDKFGEILVCDWGLALNLTTLPDEPTDQLDEMDYDPVSAQGTPGFSAPEQAEHSSKLGIETDIYSLGCILYYIYTQQPLLPEKGETSGAQTHTLSKIPSSIRAIIAKATAKQADQRYSSVHAFQQDIAKYFNGHAPDAEHAHFGKLTWLFILRNRMTVMSTVTVCGLLAFGALYYSYSLAQQKANALEAKQQSSYLAGQVSNLNQQLDSSREVSTRSAKLIAETAQQLRIQSIFDNPSTAVYLSQTLINISRQYDPAESTALNADAFLSFIKLDIRKYREISALGAESSITDRFSPLAERFSDFQFGRSYRPSVNQLVTFFETASELRQGLTDESEQIISYDSACRTDHSNYHKVLESFIRYRHYGSKEISIQYQVSDEQLHLRSNIPLRLSGHVSHQRCVLRYMPFKALKLTTPHAFNLAELKELRIETLDISESPKAYLEGPLDLPQLQAIRISKAVTLPDHLAMQLQKIPDLTIRSD</sequence>
<keyword evidence="8" id="KW-1185">Reference proteome</keyword>
<keyword evidence="7" id="KW-0723">Serine/threonine-protein kinase</keyword>
<accession>D5EI91</accession>
<dbReference type="eggNOG" id="COG0515">
    <property type="taxonomic scope" value="Bacteria"/>
</dbReference>
<evidence type="ECO:0000256" key="3">
    <source>
        <dbReference type="ARBA" id="ARBA00022777"/>
    </source>
</evidence>
<evidence type="ECO:0000313" key="8">
    <source>
        <dbReference type="Proteomes" id="UP000000925"/>
    </source>
</evidence>
<dbReference type="Proteomes" id="UP000000925">
    <property type="component" value="Chromosome"/>
</dbReference>